<proteinExistence type="predicted"/>
<keyword evidence="3" id="KW-1185">Reference proteome</keyword>
<evidence type="ECO:0000313" key="2">
    <source>
        <dbReference type="EMBL" id="GAA4328550.1"/>
    </source>
</evidence>
<feature type="region of interest" description="Disordered" evidence="1">
    <location>
        <begin position="1"/>
        <end position="32"/>
    </location>
</feature>
<evidence type="ECO:0000256" key="1">
    <source>
        <dbReference type="SAM" id="MobiDB-lite"/>
    </source>
</evidence>
<dbReference type="EMBL" id="BAABGY010000007">
    <property type="protein sequence ID" value="GAA4328550.1"/>
    <property type="molecule type" value="Genomic_DNA"/>
</dbReference>
<reference evidence="3" key="1">
    <citation type="journal article" date="2019" name="Int. J. Syst. Evol. Microbiol.">
        <title>The Global Catalogue of Microorganisms (GCM) 10K type strain sequencing project: providing services to taxonomists for standard genome sequencing and annotation.</title>
        <authorList>
            <consortium name="The Broad Institute Genomics Platform"/>
            <consortium name="The Broad Institute Genome Sequencing Center for Infectious Disease"/>
            <person name="Wu L."/>
            <person name="Ma J."/>
        </authorList>
    </citation>
    <scope>NUCLEOTIDE SEQUENCE [LARGE SCALE GENOMIC DNA]</scope>
    <source>
        <strain evidence="3">JCM 17919</strain>
    </source>
</reference>
<dbReference type="Proteomes" id="UP001501725">
    <property type="component" value="Unassembled WGS sequence"/>
</dbReference>
<organism evidence="2 3">
    <name type="scientific">Flaviaesturariibacter amylovorans</name>
    <dbReference type="NCBI Taxonomy" id="1084520"/>
    <lineage>
        <taxon>Bacteria</taxon>
        <taxon>Pseudomonadati</taxon>
        <taxon>Bacteroidota</taxon>
        <taxon>Chitinophagia</taxon>
        <taxon>Chitinophagales</taxon>
        <taxon>Chitinophagaceae</taxon>
        <taxon>Flaviaestuariibacter</taxon>
    </lineage>
</organism>
<gene>
    <name evidence="2" type="ORF">GCM10023184_18490</name>
</gene>
<sequence>MVGQYPHTATFHGYSDGTQDPDTGDMEPGTHNELEAPCRAEIRTAQDPVKTADGVAINFTWILYLPALSATITPGTKVTVLDASGNPMLEDTVKLALAGTYNARVWL</sequence>
<evidence type="ECO:0000313" key="3">
    <source>
        <dbReference type="Proteomes" id="UP001501725"/>
    </source>
</evidence>
<protein>
    <submittedName>
        <fullName evidence="2">Uncharacterized protein</fullName>
    </submittedName>
</protein>
<dbReference type="RefSeq" id="WP_345255288.1">
    <property type="nucleotide sequence ID" value="NZ_BAABGY010000007.1"/>
</dbReference>
<name>A0ABP8GRB0_9BACT</name>
<accession>A0ABP8GRB0</accession>
<comment type="caution">
    <text evidence="2">The sequence shown here is derived from an EMBL/GenBank/DDBJ whole genome shotgun (WGS) entry which is preliminary data.</text>
</comment>